<dbReference type="RefSeq" id="WP_193904899.1">
    <property type="nucleotide sequence ID" value="NZ_JADEXG010000004.1"/>
</dbReference>
<accession>A0A8J7DAB6</accession>
<organism evidence="1 2">
    <name type="scientific">Vasconcelosia minhoensis LEGE 07310</name>
    <dbReference type="NCBI Taxonomy" id="915328"/>
    <lineage>
        <taxon>Bacteria</taxon>
        <taxon>Bacillati</taxon>
        <taxon>Cyanobacteriota</taxon>
        <taxon>Cyanophyceae</taxon>
        <taxon>Nodosilineales</taxon>
        <taxon>Cymatolegaceae</taxon>
        <taxon>Vasconcelosia</taxon>
        <taxon>Vasconcelosia minhoensis</taxon>
    </lineage>
</organism>
<evidence type="ECO:0000313" key="2">
    <source>
        <dbReference type="Proteomes" id="UP000636505"/>
    </source>
</evidence>
<keyword evidence="2" id="KW-1185">Reference proteome</keyword>
<protein>
    <submittedName>
        <fullName evidence="1">Uncharacterized protein</fullName>
    </submittedName>
</protein>
<name>A0A8J7DAB6_9CYAN</name>
<dbReference type="AlphaFoldDB" id="A0A8J7DAB6"/>
<comment type="caution">
    <text evidence="1">The sequence shown here is derived from an EMBL/GenBank/DDBJ whole genome shotgun (WGS) entry which is preliminary data.</text>
</comment>
<gene>
    <name evidence="1" type="ORF">IQ241_02815</name>
</gene>
<sequence length="77" mass="8455">MDTTTVKGTIQWMEMGSGTWAVVTDEGQTYELHGDTASLEKKGLKVQIEGAVRKDVMSMSMIGPILEVKSYEILSES</sequence>
<evidence type="ECO:0000313" key="1">
    <source>
        <dbReference type="EMBL" id="MBE9076237.1"/>
    </source>
</evidence>
<proteinExistence type="predicted"/>
<dbReference type="EMBL" id="JADEXG010000004">
    <property type="protein sequence ID" value="MBE9076237.1"/>
    <property type="molecule type" value="Genomic_DNA"/>
</dbReference>
<dbReference type="Proteomes" id="UP000636505">
    <property type="component" value="Unassembled WGS sequence"/>
</dbReference>
<reference evidence="1" key="1">
    <citation type="submission" date="2020-10" db="EMBL/GenBank/DDBJ databases">
        <authorList>
            <person name="Castelo-Branco R."/>
            <person name="Eusebio N."/>
            <person name="Adriana R."/>
            <person name="Vieira A."/>
            <person name="Brugerolle De Fraissinette N."/>
            <person name="Rezende De Castro R."/>
            <person name="Schneider M.P."/>
            <person name="Vasconcelos V."/>
            <person name="Leao P.N."/>
        </authorList>
    </citation>
    <scope>NUCLEOTIDE SEQUENCE</scope>
    <source>
        <strain evidence="1">LEGE 07310</strain>
    </source>
</reference>